<dbReference type="EMBL" id="BTGU01000009">
    <property type="protein sequence ID" value="GMN39416.1"/>
    <property type="molecule type" value="Genomic_DNA"/>
</dbReference>
<dbReference type="PANTHER" id="PTHR31415:SF109">
    <property type="entry name" value="NDR1_HIN1-LIKE PROTEIN 10"/>
    <property type="match status" value="1"/>
</dbReference>
<dbReference type="Pfam" id="PF03168">
    <property type="entry name" value="LEA_2"/>
    <property type="match status" value="1"/>
</dbReference>
<keyword evidence="4 5" id="KW-0472">Membrane</keyword>
<dbReference type="InterPro" id="IPR004864">
    <property type="entry name" value="LEA_2"/>
</dbReference>
<gene>
    <name evidence="7" type="ORF">TIFTF001_008645</name>
</gene>
<dbReference type="PANTHER" id="PTHR31415">
    <property type="entry name" value="OS05G0367900 PROTEIN"/>
    <property type="match status" value="1"/>
</dbReference>
<dbReference type="GO" id="GO:0009506">
    <property type="term" value="C:plasmodesma"/>
    <property type="evidence" value="ECO:0007669"/>
    <property type="project" value="TreeGrafter"/>
</dbReference>
<dbReference type="AlphaFoldDB" id="A0AA88D1X4"/>
<evidence type="ECO:0000256" key="2">
    <source>
        <dbReference type="ARBA" id="ARBA00022692"/>
    </source>
</evidence>
<keyword evidence="2 5" id="KW-0812">Transmembrane</keyword>
<feature type="transmembrane region" description="Helical" evidence="5">
    <location>
        <begin position="12"/>
        <end position="37"/>
    </location>
</feature>
<sequence length="217" mass="24617">MSCCRRIDNDTANCLSSTLCCAVILFIFSLVIFAIVINSPKELNFTIADASLTRFNFVTANTNTNNTLFYSMALNITIRNPNKKGGLYYDRFQVIANYRKKTFAVVTSAVTPFYQGPKNTTVLHFVLEGQQAVQLEKGDIEWYGSVTSSGIYSIDVSLALQLRNVKFRNTKSHLEPPQIYCDKLKVPLHSNNVTYFKAIECNNVYIFTSRYDHEQSI</sequence>
<dbReference type="Proteomes" id="UP001187192">
    <property type="component" value="Unassembled WGS sequence"/>
</dbReference>
<comment type="subcellular location">
    <subcellularLocation>
        <location evidence="1">Membrane</location>
        <topology evidence="1">Single-pass membrane protein</topology>
    </subcellularLocation>
</comment>
<dbReference type="InterPro" id="IPR044839">
    <property type="entry name" value="NDR1-like"/>
</dbReference>
<evidence type="ECO:0000256" key="1">
    <source>
        <dbReference type="ARBA" id="ARBA00004167"/>
    </source>
</evidence>
<proteinExistence type="predicted"/>
<name>A0AA88D1X4_FICCA</name>
<organism evidence="7 8">
    <name type="scientific">Ficus carica</name>
    <name type="common">Common fig</name>
    <dbReference type="NCBI Taxonomy" id="3494"/>
    <lineage>
        <taxon>Eukaryota</taxon>
        <taxon>Viridiplantae</taxon>
        <taxon>Streptophyta</taxon>
        <taxon>Embryophyta</taxon>
        <taxon>Tracheophyta</taxon>
        <taxon>Spermatophyta</taxon>
        <taxon>Magnoliopsida</taxon>
        <taxon>eudicotyledons</taxon>
        <taxon>Gunneridae</taxon>
        <taxon>Pentapetalae</taxon>
        <taxon>rosids</taxon>
        <taxon>fabids</taxon>
        <taxon>Rosales</taxon>
        <taxon>Moraceae</taxon>
        <taxon>Ficeae</taxon>
        <taxon>Ficus</taxon>
    </lineage>
</organism>
<evidence type="ECO:0000256" key="3">
    <source>
        <dbReference type="ARBA" id="ARBA00022989"/>
    </source>
</evidence>
<evidence type="ECO:0000313" key="7">
    <source>
        <dbReference type="EMBL" id="GMN39416.1"/>
    </source>
</evidence>
<keyword evidence="3 5" id="KW-1133">Transmembrane helix</keyword>
<accession>A0AA88D1X4</accession>
<dbReference type="GO" id="GO:0005886">
    <property type="term" value="C:plasma membrane"/>
    <property type="evidence" value="ECO:0007669"/>
    <property type="project" value="TreeGrafter"/>
</dbReference>
<reference evidence="7" key="1">
    <citation type="submission" date="2023-07" db="EMBL/GenBank/DDBJ databases">
        <title>draft genome sequence of fig (Ficus carica).</title>
        <authorList>
            <person name="Takahashi T."/>
            <person name="Nishimura K."/>
        </authorList>
    </citation>
    <scope>NUCLEOTIDE SEQUENCE</scope>
</reference>
<evidence type="ECO:0000259" key="6">
    <source>
        <dbReference type="Pfam" id="PF03168"/>
    </source>
</evidence>
<evidence type="ECO:0000313" key="8">
    <source>
        <dbReference type="Proteomes" id="UP001187192"/>
    </source>
</evidence>
<evidence type="ECO:0000256" key="4">
    <source>
        <dbReference type="ARBA" id="ARBA00023136"/>
    </source>
</evidence>
<protein>
    <recommendedName>
        <fullName evidence="6">Late embryogenesis abundant protein LEA-2 subgroup domain-containing protein</fullName>
    </recommendedName>
</protein>
<dbReference type="GO" id="GO:0098542">
    <property type="term" value="P:defense response to other organism"/>
    <property type="evidence" value="ECO:0007669"/>
    <property type="project" value="InterPro"/>
</dbReference>
<evidence type="ECO:0000256" key="5">
    <source>
        <dbReference type="SAM" id="Phobius"/>
    </source>
</evidence>
<feature type="domain" description="Late embryogenesis abundant protein LEA-2 subgroup" evidence="6">
    <location>
        <begin position="76"/>
        <end position="140"/>
    </location>
</feature>
<keyword evidence="8" id="KW-1185">Reference proteome</keyword>
<comment type="caution">
    <text evidence="7">The sequence shown here is derived from an EMBL/GenBank/DDBJ whole genome shotgun (WGS) entry which is preliminary data.</text>
</comment>